<protein>
    <recommendedName>
        <fullName evidence="3">RNA-directed DNA polymerase, eukaryota</fullName>
    </recommendedName>
</protein>
<comment type="caution">
    <text evidence="1">The sequence shown here is derived from an EMBL/GenBank/DDBJ whole genome shotgun (WGS) entry which is preliminary data.</text>
</comment>
<dbReference type="InterPro" id="IPR036691">
    <property type="entry name" value="Endo/exonu/phosph_ase_sf"/>
</dbReference>
<accession>A0AAD8JMT4</accession>
<name>A0AAD8JMT4_TARER</name>
<gene>
    <name evidence="1" type="ORF">QVD17_41886</name>
</gene>
<evidence type="ECO:0000313" key="2">
    <source>
        <dbReference type="Proteomes" id="UP001229421"/>
    </source>
</evidence>
<organism evidence="1 2">
    <name type="scientific">Tagetes erecta</name>
    <name type="common">African marigold</name>
    <dbReference type="NCBI Taxonomy" id="13708"/>
    <lineage>
        <taxon>Eukaryota</taxon>
        <taxon>Viridiplantae</taxon>
        <taxon>Streptophyta</taxon>
        <taxon>Embryophyta</taxon>
        <taxon>Tracheophyta</taxon>
        <taxon>Spermatophyta</taxon>
        <taxon>Magnoliopsida</taxon>
        <taxon>eudicotyledons</taxon>
        <taxon>Gunneridae</taxon>
        <taxon>Pentapetalae</taxon>
        <taxon>asterids</taxon>
        <taxon>campanulids</taxon>
        <taxon>Asterales</taxon>
        <taxon>Asteraceae</taxon>
        <taxon>Asteroideae</taxon>
        <taxon>Heliantheae alliance</taxon>
        <taxon>Tageteae</taxon>
        <taxon>Tagetes</taxon>
    </lineage>
</organism>
<evidence type="ECO:0008006" key="3">
    <source>
        <dbReference type="Google" id="ProtNLM"/>
    </source>
</evidence>
<proteinExistence type="predicted"/>
<evidence type="ECO:0000313" key="1">
    <source>
        <dbReference type="EMBL" id="KAK1406506.1"/>
    </source>
</evidence>
<dbReference type="AlphaFoldDB" id="A0AAD8JMT4"/>
<dbReference type="EMBL" id="JAUHHV010000012">
    <property type="protein sequence ID" value="KAK1406506.1"/>
    <property type="molecule type" value="Genomic_DNA"/>
</dbReference>
<dbReference type="Proteomes" id="UP001229421">
    <property type="component" value="Unassembled WGS sequence"/>
</dbReference>
<dbReference type="Gene3D" id="3.60.10.10">
    <property type="entry name" value="Endonuclease/exonuclease/phosphatase"/>
    <property type="match status" value="1"/>
</dbReference>
<reference evidence="1" key="1">
    <citation type="journal article" date="2023" name="bioRxiv">
        <title>Improved chromosome-level genome assembly for marigold (Tagetes erecta).</title>
        <authorList>
            <person name="Jiang F."/>
            <person name="Yuan L."/>
            <person name="Wang S."/>
            <person name="Wang H."/>
            <person name="Xu D."/>
            <person name="Wang A."/>
            <person name="Fan W."/>
        </authorList>
    </citation>
    <scope>NUCLEOTIDE SEQUENCE</scope>
    <source>
        <strain evidence="1">WSJ</strain>
        <tissue evidence="1">Leaf</tissue>
    </source>
</reference>
<keyword evidence="2" id="KW-1185">Reference proteome</keyword>
<sequence>MPQPVVPPMVSSMADIQDFNNIEVEATSSAATELGIDMSNAATVTKLVIEGEILIGELMDCSTSYVCQCIRPSSNAEKMILWNKLHNLKHGINGMWIFLGDFNEVREKEDCLNSAFCHVGTNNFNGFIASSGLSEYQMGVESLLMLKITETNHSLLFLSSAHYYFVPSPFRICSSWLDLPNFEQNIKEAIKSWSRDYSRNLRQEANDLTSKIESLDSEAESRSLSSAELEERISAKARMSDIECIRIKDLRQKARL</sequence>